<evidence type="ECO:0000313" key="4">
    <source>
        <dbReference type="Proteomes" id="UP000733379"/>
    </source>
</evidence>
<keyword evidence="4" id="KW-1185">Reference proteome</keyword>
<evidence type="ECO:0000313" key="2">
    <source>
        <dbReference type="EMBL" id="MBU3062683.1"/>
    </source>
</evidence>
<dbReference type="InterPro" id="IPR000073">
    <property type="entry name" value="AB_hydrolase_1"/>
</dbReference>
<comment type="caution">
    <text evidence="3">The sequence shown here is derived from an EMBL/GenBank/DDBJ whole genome shotgun (WGS) entry which is preliminary data.</text>
</comment>
<feature type="domain" description="AB hydrolase-1" evidence="1">
    <location>
        <begin position="29"/>
        <end position="272"/>
    </location>
</feature>
<dbReference type="InterPro" id="IPR050266">
    <property type="entry name" value="AB_hydrolase_sf"/>
</dbReference>
<dbReference type="PANTHER" id="PTHR43798">
    <property type="entry name" value="MONOACYLGLYCEROL LIPASE"/>
    <property type="match status" value="1"/>
</dbReference>
<reference evidence="3 4" key="1">
    <citation type="submission" date="2021-06" db="EMBL/GenBank/DDBJ databases">
        <title>Actinomycetes sequencing.</title>
        <authorList>
            <person name="Shan Q."/>
        </authorList>
    </citation>
    <scope>NUCLEOTIDE SEQUENCE [LARGE SCALE GENOMIC DNA]</scope>
    <source>
        <strain evidence="3 4">NEAU-G5</strain>
    </source>
</reference>
<accession>A0ABS6B5V0</accession>
<dbReference type="Proteomes" id="UP000733379">
    <property type="component" value="Unassembled WGS sequence"/>
</dbReference>
<dbReference type="RefSeq" id="WP_215917589.1">
    <property type="nucleotide sequence ID" value="NZ_JAHKNI010000004.1"/>
</dbReference>
<name>A0ABS6B5V0_9NOCA</name>
<sequence>MTRNASGRRLTVRGTEIYLEEAGSGDTCVVFESGAGAGRMLWDPVVPLVGDIARTVAYDRAGRGRSGPAKSPQSLDDMADTLVAMVEALAPTRLILVAHSMGGLVVRRTIERLSPHPDGLVLVDTTPEAAPIYDDWSATARQTDRILAVQQALARSRTLMRVLTRPYGRMFPADTYEAMLTDDFSPAGIAQNRREIAAVASGIGEFRSRPPKPPHCDIVLISASRADRMHARNHGTIREYQRRYAEQVGARFEDADCEHVVPAEKPEQVAAAIRRLVSA</sequence>
<keyword evidence="3" id="KW-0378">Hydrolase</keyword>
<gene>
    <name evidence="2" type="ORF">KO481_14275</name>
    <name evidence="3" type="ORF">KO481_28635</name>
</gene>
<dbReference type="SUPFAM" id="SSF53474">
    <property type="entry name" value="alpha/beta-Hydrolases"/>
    <property type="match status" value="1"/>
</dbReference>
<protein>
    <submittedName>
        <fullName evidence="3">Alpha/beta hydrolase</fullName>
    </submittedName>
</protein>
<dbReference type="EMBL" id="JAHKNI010000004">
    <property type="protein sequence ID" value="MBU3062683.1"/>
    <property type="molecule type" value="Genomic_DNA"/>
</dbReference>
<proteinExistence type="predicted"/>
<dbReference type="Pfam" id="PF12697">
    <property type="entry name" value="Abhydrolase_6"/>
    <property type="match status" value="1"/>
</dbReference>
<dbReference type="Gene3D" id="3.40.50.1820">
    <property type="entry name" value="alpha/beta hydrolase"/>
    <property type="match status" value="1"/>
</dbReference>
<evidence type="ECO:0000259" key="1">
    <source>
        <dbReference type="Pfam" id="PF12697"/>
    </source>
</evidence>
<organism evidence="3 4">
    <name type="scientific">Nocardia albiluteola</name>
    <dbReference type="NCBI Taxonomy" id="2842303"/>
    <lineage>
        <taxon>Bacteria</taxon>
        <taxon>Bacillati</taxon>
        <taxon>Actinomycetota</taxon>
        <taxon>Actinomycetes</taxon>
        <taxon>Mycobacteriales</taxon>
        <taxon>Nocardiaceae</taxon>
        <taxon>Nocardia</taxon>
    </lineage>
</organism>
<dbReference type="EMBL" id="JAHKNI010000011">
    <property type="protein sequence ID" value="MBU3065483.1"/>
    <property type="molecule type" value="Genomic_DNA"/>
</dbReference>
<evidence type="ECO:0000313" key="3">
    <source>
        <dbReference type="EMBL" id="MBU3065483.1"/>
    </source>
</evidence>
<dbReference type="GO" id="GO:0016787">
    <property type="term" value="F:hydrolase activity"/>
    <property type="evidence" value="ECO:0007669"/>
    <property type="project" value="UniProtKB-KW"/>
</dbReference>
<dbReference type="InterPro" id="IPR029058">
    <property type="entry name" value="AB_hydrolase_fold"/>
</dbReference>